<keyword evidence="2 5" id="KW-0812">Transmembrane</keyword>
<feature type="transmembrane region" description="Helical" evidence="5">
    <location>
        <begin position="36"/>
        <end position="57"/>
    </location>
</feature>
<evidence type="ECO:0000256" key="3">
    <source>
        <dbReference type="ARBA" id="ARBA00022989"/>
    </source>
</evidence>
<evidence type="ECO:0008006" key="9">
    <source>
        <dbReference type="Google" id="ProtNLM"/>
    </source>
</evidence>
<evidence type="ECO:0000256" key="5">
    <source>
        <dbReference type="SAM" id="Phobius"/>
    </source>
</evidence>
<feature type="signal peptide" evidence="6">
    <location>
        <begin position="1"/>
        <end position="24"/>
    </location>
</feature>
<keyword evidence="4 5" id="KW-0472">Membrane</keyword>
<feature type="transmembrane region" description="Helical" evidence="5">
    <location>
        <begin position="69"/>
        <end position="91"/>
    </location>
</feature>
<dbReference type="EMBL" id="QLNQ01000022">
    <property type="protein sequence ID" value="RCK64444.1"/>
    <property type="molecule type" value="Genomic_DNA"/>
</dbReference>
<dbReference type="Pfam" id="PF04750">
    <property type="entry name" value="Far-17a_AIG1"/>
    <property type="match status" value="1"/>
</dbReference>
<evidence type="ECO:0000313" key="7">
    <source>
        <dbReference type="EMBL" id="RCK64444.1"/>
    </source>
</evidence>
<evidence type="ECO:0000256" key="2">
    <source>
        <dbReference type="ARBA" id="ARBA00022692"/>
    </source>
</evidence>
<feature type="chain" id="PRO_5016960985" description="Androgen-induced gene 1 protein" evidence="6">
    <location>
        <begin position="25"/>
        <end position="198"/>
    </location>
</feature>
<dbReference type="GO" id="GO:0012505">
    <property type="term" value="C:endomembrane system"/>
    <property type="evidence" value="ECO:0007669"/>
    <property type="project" value="UniProtKB-SubCell"/>
</dbReference>
<keyword evidence="8" id="KW-1185">Reference proteome</keyword>
<dbReference type="OrthoDB" id="1898221at2759"/>
<dbReference type="Proteomes" id="UP000253472">
    <property type="component" value="Unassembled WGS sequence"/>
</dbReference>
<comment type="caution">
    <text evidence="7">The sequence shown here is derived from an EMBL/GenBank/DDBJ whole genome shotgun (WGS) entry which is preliminary data.</text>
</comment>
<evidence type="ECO:0000313" key="8">
    <source>
        <dbReference type="Proteomes" id="UP000253472"/>
    </source>
</evidence>
<dbReference type="AlphaFoldDB" id="A0A367YF11"/>
<proteinExistence type="predicted"/>
<dbReference type="GO" id="GO:0016020">
    <property type="term" value="C:membrane"/>
    <property type="evidence" value="ECO:0007669"/>
    <property type="project" value="InterPro"/>
</dbReference>
<sequence length="198" mass="22835">MARQGLISILSLALFIYGLTKCVTQPLPPHLIQGGHFQFLTNVLLALTILYVLQTILTPTSRHLRTQHNVVASLEFTVTVTYWTLFFLVPSWLNPADEWGRDWMLDVAIHLWPFVYLVVFDNQDRIPPKKAWGLTGAVIVVYWCYLERVVSVNAGDGVTRFAYPFLNDRTLTQRFGWMVLIWVVSCLNYYVIGLRNML</sequence>
<gene>
    <name evidence="7" type="ORF">Cantr_00189</name>
</gene>
<dbReference type="STRING" id="5486.A0A367YF11"/>
<dbReference type="PANTHER" id="PTHR10989:SF16">
    <property type="entry name" value="AT02829P-RELATED"/>
    <property type="match status" value="1"/>
</dbReference>
<keyword evidence="3 5" id="KW-1133">Transmembrane helix</keyword>
<organism evidence="7 8">
    <name type="scientific">Candida viswanathii</name>
    <dbReference type="NCBI Taxonomy" id="5486"/>
    <lineage>
        <taxon>Eukaryota</taxon>
        <taxon>Fungi</taxon>
        <taxon>Dikarya</taxon>
        <taxon>Ascomycota</taxon>
        <taxon>Saccharomycotina</taxon>
        <taxon>Pichiomycetes</taxon>
        <taxon>Debaryomycetaceae</taxon>
        <taxon>Candida/Lodderomyces clade</taxon>
        <taxon>Candida</taxon>
    </lineage>
</organism>
<feature type="transmembrane region" description="Helical" evidence="5">
    <location>
        <begin position="175"/>
        <end position="192"/>
    </location>
</feature>
<evidence type="ECO:0000256" key="1">
    <source>
        <dbReference type="ARBA" id="ARBA00004127"/>
    </source>
</evidence>
<comment type="subcellular location">
    <subcellularLocation>
        <location evidence="1">Endomembrane system</location>
        <topology evidence="1">Multi-pass membrane protein</topology>
    </subcellularLocation>
</comment>
<dbReference type="PANTHER" id="PTHR10989">
    <property type="entry name" value="ANDROGEN-INDUCED PROTEIN 1-RELATED"/>
    <property type="match status" value="1"/>
</dbReference>
<protein>
    <recommendedName>
        <fullName evidence="9">Androgen-induced gene 1 protein</fullName>
    </recommendedName>
</protein>
<accession>A0A367YF11</accession>
<reference evidence="7 8" key="1">
    <citation type="submission" date="2018-06" db="EMBL/GenBank/DDBJ databases">
        <title>Whole genome sequencing of Candida tropicalis (genome annotated by CSBL at Korea University).</title>
        <authorList>
            <person name="Ahn J."/>
        </authorList>
    </citation>
    <scope>NUCLEOTIDE SEQUENCE [LARGE SCALE GENOMIC DNA]</scope>
    <source>
        <strain evidence="7 8">ATCC 20962</strain>
    </source>
</reference>
<name>A0A367YF11_9ASCO</name>
<feature type="transmembrane region" description="Helical" evidence="5">
    <location>
        <begin position="132"/>
        <end position="155"/>
    </location>
</feature>
<dbReference type="InterPro" id="IPR006838">
    <property type="entry name" value="ADTRP_AIG1"/>
</dbReference>
<feature type="transmembrane region" description="Helical" evidence="5">
    <location>
        <begin position="103"/>
        <end position="120"/>
    </location>
</feature>
<evidence type="ECO:0000256" key="6">
    <source>
        <dbReference type="SAM" id="SignalP"/>
    </source>
</evidence>
<evidence type="ECO:0000256" key="4">
    <source>
        <dbReference type="ARBA" id="ARBA00023136"/>
    </source>
</evidence>
<keyword evidence="6" id="KW-0732">Signal</keyword>